<sequence length="138" mass="12766">MLGSALVLGPVGDGLGGVVTTAVGVGTGGSNVNVGDGEPETTADGVTALGSTVTGTALGGSDDSTATGRVAGGDQSTTVPVAGFAALVGAMPMPPAPPGALTAGGAGAGVPSVQPTVTANGRPRATRPKKMGLGDSRT</sequence>
<protein>
    <submittedName>
        <fullName evidence="2">Uncharacterized protein</fullName>
    </submittedName>
</protein>
<dbReference type="KEGG" id="afs:AFR_40645"/>
<gene>
    <name evidence="2" type="ORF">AFR_40645</name>
</gene>
<feature type="region of interest" description="Disordered" evidence="1">
    <location>
        <begin position="91"/>
        <end position="138"/>
    </location>
</feature>
<evidence type="ECO:0000256" key="1">
    <source>
        <dbReference type="SAM" id="MobiDB-lite"/>
    </source>
</evidence>
<reference evidence="2 3" key="1">
    <citation type="journal article" date="2014" name="J. Biotechnol.">
        <title>Complete genome sequence of the actinobacterium Actinoplanes friuliensis HAG 010964, producer of the lipopeptide antibiotic friulimycin.</title>
        <authorList>
            <person name="Ruckert C."/>
            <person name="Szczepanowski R."/>
            <person name="Albersmeier A."/>
            <person name="Goesmann A."/>
            <person name="Fischer N."/>
            <person name="Steinkamper A."/>
            <person name="Puhler A."/>
            <person name="Biener R."/>
            <person name="Schwartz D."/>
            <person name="Kalinowski J."/>
        </authorList>
    </citation>
    <scope>NUCLEOTIDE SEQUENCE [LARGE SCALE GENOMIC DNA]</scope>
    <source>
        <strain evidence="2 3">DSM 7358</strain>
    </source>
</reference>
<dbReference type="Proteomes" id="UP000017746">
    <property type="component" value="Chromosome"/>
</dbReference>
<dbReference type="HOGENOM" id="CLU_1850857_0_0_11"/>
<dbReference type="STRING" id="1246995.AFR_40645"/>
<organism evidence="2 3">
    <name type="scientific">Actinoplanes friuliensis DSM 7358</name>
    <dbReference type="NCBI Taxonomy" id="1246995"/>
    <lineage>
        <taxon>Bacteria</taxon>
        <taxon>Bacillati</taxon>
        <taxon>Actinomycetota</taxon>
        <taxon>Actinomycetes</taxon>
        <taxon>Micromonosporales</taxon>
        <taxon>Micromonosporaceae</taxon>
        <taxon>Actinoplanes</taxon>
    </lineage>
</organism>
<dbReference type="EMBL" id="CP006272">
    <property type="protein sequence ID" value="AGZ46383.1"/>
    <property type="molecule type" value="Genomic_DNA"/>
</dbReference>
<dbReference type="AlphaFoldDB" id="U5WAY7"/>
<name>U5WAY7_9ACTN</name>
<proteinExistence type="predicted"/>
<accession>U5WAY7</accession>
<evidence type="ECO:0000313" key="3">
    <source>
        <dbReference type="Proteomes" id="UP000017746"/>
    </source>
</evidence>
<feature type="region of interest" description="Disordered" evidence="1">
    <location>
        <begin position="54"/>
        <end position="76"/>
    </location>
</feature>
<keyword evidence="3" id="KW-1185">Reference proteome</keyword>
<evidence type="ECO:0000313" key="2">
    <source>
        <dbReference type="EMBL" id="AGZ46383.1"/>
    </source>
</evidence>